<dbReference type="InterPro" id="IPR016181">
    <property type="entry name" value="Acyl_CoA_acyltransferase"/>
</dbReference>
<sequence>MAEDLLSPQRIDDVAERYPQVPRLLARLPADDLLRAGRLLSRVSPDEVLRAHPTTPTLTIAVTGHGTLSALVPALTAQLARHGILLRPHLTDYDSYVFELSDPDSELHAANPDMALCVLDPAVVFDEVPTPWHVDDVEKVLAEKTALVEGIAARFADTARGVLVLNTVPLLRRHTGQLVDLKSRARLGVLWREFNARLLALVETNPSVVVIDLDPLVAEGVEVTDARLDSYAKAHLSQDLLAAYAREVGHLARNLAGRTKKCLAVDLDNTLWGGVLGDDGPEGIEIGGGYRGEAFRSFQRVVAQLGSQGVLLAAVSKNDPEPVRAVLREHPDMVLREGDFVRVAASWWPKSESIAALAEDLNIGADSFVFADDSPYERGQVRHALPDVAVVDLDDEPALHPHRLLLDGWFDVRELTGEDLKRPAKYRDELVRKDFMHGFDSIADYLAELGVRVRLARVEPADVPRVSQLTLRTNQFNLTTKRLQPAEVQSLLADPSAQVLAIHSGDRFGDNGLVGVVFTRREHDVVHVENFLLSCRVFARGIEQACLSSVLARAKAAGASAVVGRYRPTAKNGKVRDFYPRNGFVPAGAEDDTSVFRHDLADIAAVPGHVRLTENFGGTP</sequence>
<proteinExistence type="predicted"/>
<dbReference type="InterPro" id="IPR010033">
    <property type="entry name" value="HAD_SF_ppase_IIIC"/>
</dbReference>
<dbReference type="Gene3D" id="3.40.630.30">
    <property type="match status" value="1"/>
</dbReference>
<dbReference type="SUPFAM" id="SSF56784">
    <property type="entry name" value="HAD-like"/>
    <property type="match status" value="1"/>
</dbReference>
<organism evidence="1 2">
    <name type="scientific">Kutzneria kofuensis</name>
    <dbReference type="NCBI Taxonomy" id="103725"/>
    <lineage>
        <taxon>Bacteria</taxon>
        <taxon>Bacillati</taxon>
        <taxon>Actinomycetota</taxon>
        <taxon>Actinomycetes</taxon>
        <taxon>Pseudonocardiales</taxon>
        <taxon>Pseudonocardiaceae</taxon>
        <taxon>Kutzneria</taxon>
    </lineage>
</organism>
<dbReference type="InterPro" id="IPR036412">
    <property type="entry name" value="HAD-like_sf"/>
</dbReference>
<dbReference type="EMBL" id="JACHIR010000002">
    <property type="protein sequence ID" value="MBB5896759.1"/>
    <property type="molecule type" value="Genomic_DNA"/>
</dbReference>
<reference evidence="1 2" key="1">
    <citation type="submission" date="2020-08" db="EMBL/GenBank/DDBJ databases">
        <title>Sequencing the genomes of 1000 actinobacteria strains.</title>
        <authorList>
            <person name="Klenk H.-P."/>
        </authorList>
    </citation>
    <scope>NUCLEOTIDE SEQUENCE [LARGE SCALE GENOMIC DNA]</scope>
    <source>
        <strain evidence="1 2">DSM 43851</strain>
    </source>
</reference>
<gene>
    <name evidence="1" type="ORF">BJ998_008018</name>
</gene>
<dbReference type="InterPro" id="IPR010037">
    <property type="entry name" value="FkbH_domain"/>
</dbReference>
<dbReference type="InterPro" id="IPR036514">
    <property type="entry name" value="SGNH_hydro_sf"/>
</dbReference>
<dbReference type="NCBIfam" id="TIGR01681">
    <property type="entry name" value="HAD-SF-IIIC"/>
    <property type="match status" value="1"/>
</dbReference>
<dbReference type="Proteomes" id="UP000585638">
    <property type="component" value="Unassembled WGS sequence"/>
</dbReference>
<evidence type="ECO:0000313" key="1">
    <source>
        <dbReference type="EMBL" id="MBB5896759.1"/>
    </source>
</evidence>
<keyword evidence="2" id="KW-1185">Reference proteome</keyword>
<evidence type="ECO:0000313" key="2">
    <source>
        <dbReference type="Proteomes" id="UP000585638"/>
    </source>
</evidence>
<dbReference type="RefSeq" id="WP_184869272.1">
    <property type="nucleotide sequence ID" value="NZ_JACHIR010000002.1"/>
</dbReference>
<protein>
    <submittedName>
        <fullName evidence="1">FkbH-like protein</fullName>
    </submittedName>
</protein>
<dbReference type="Gene3D" id="3.40.50.1000">
    <property type="entry name" value="HAD superfamily/HAD-like"/>
    <property type="match status" value="1"/>
</dbReference>
<comment type="caution">
    <text evidence="1">The sequence shown here is derived from an EMBL/GenBank/DDBJ whole genome shotgun (WGS) entry which is preliminary data.</text>
</comment>
<dbReference type="Gene3D" id="3.40.50.1110">
    <property type="entry name" value="SGNH hydrolase"/>
    <property type="match status" value="1"/>
</dbReference>
<dbReference type="SUPFAM" id="SSF55729">
    <property type="entry name" value="Acyl-CoA N-acyltransferases (Nat)"/>
    <property type="match status" value="1"/>
</dbReference>
<name>A0A7W9KQA9_9PSEU</name>
<dbReference type="AlphaFoldDB" id="A0A7W9KQA9"/>
<accession>A0A7W9KQA9</accession>
<dbReference type="InterPro" id="IPR023214">
    <property type="entry name" value="HAD_sf"/>
</dbReference>
<dbReference type="NCBIfam" id="TIGR01686">
    <property type="entry name" value="FkbH"/>
    <property type="match status" value="1"/>
</dbReference>